<name>A0A378TR64_MORLA</name>
<dbReference type="Proteomes" id="UP000254437">
    <property type="component" value="Unassembled WGS sequence"/>
</dbReference>
<dbReference type="PANTHER" id="PTHR42988">
    <property type="entry name" value="PHOSPHOHYDROLASE"/>
    <property type="match status" value="1"/>
</dbReference>
<dbReference type="InterPro" id="IPR029052">
    <property type="entry name" value="Metallo-depent_PP-like"/>
</dbReference>
<protein>
    <submittedName>
        <fullName evidence="6">3',5'-cyclic adenosine monophosphate phosphodiesterase CpdA</fullName>
        <ecNumber evidence="6">3.1.4.17</ecNumber>
    </submittedName>
</protein>
<dbReference type="EC" id="3.1.4.17" evidence="6"/>
<dbReference type="Gene3D" id="3.60.21.10">
    <property type="match status" value="1"/>
</dbReference>
<dbReference type="AlphaFoldDB" id="A0A378TR64"/>
<reference evidence="6 7" key="1">
    <citation type="submission" date="2018-06" db="EMBL/GenBank/DDBJ databases">
        <authorList>
            <consortium name="Pathogen Informatics"/>
            <person name="Doyle S."/>
        </authorList>
    </citation>
    <scope>NUCLEOTIDE SEQUENCE [LARGE SCALE GENOMIC DNA]</scope>
    <source>
        <strain evidence="6 7">NCTC10359</strain>
    </source>
</reference>
<organism evidence="6 7">
    <name type="scientific">Moraxella lacunata</name>
    <dbReference type="NCBI Taxonomy" id="477"/>
    <lineage>
        <taxon>Bacteria</taxon>
        <taxon>Pseudomonadati</taxon>
        <taxon>Pseudomonadota</taxon>
        <taxon>Gammaproteobacteria</taxon>
        <taxon>Moraxellales</taxon>
        <taxon>Moraxellaceae</taxon>
        <taxon>Moraxella</taxon>
    </lineage>
</organism>
<accession>A0A378TR64</accession>
<sequence length="276" mass="31148">MTYPTHLSAPSDFIIAQISDLHLSTHAPTNTDKFLKVLDFALTFKPNLLLLTGDLVNDGHLPLYDWLFATLDKTNTPYLCLAGNHDVTHEIGHDLPFDKRTFLPIAKDDRLIDTHRLIIELPHATWQLLAVNSALHGHVYGRLDDAQLAFLKTHLNHAMPTLIALHHHPTPVGSAWIDEHMLQNGNEFWAILNAHTTNTTNRPHVLCGHVHQAHILQQNGGTLYTCPATSRQFAPHRDEFGIDDVASGFRLLQLHNNRTLDTWVKRLDNSEFGIVK</sequence>
<evidence type="ECO:0000256" key="4">
    <source>
        <dbReference type="ARBA" id="ARBA00025742"/>
    </source>
</evidence>
<evidence type="ECO:0000256" key="3">
    <source>
        <dbReference type="ARBA" id="ARBA00023004"/>
    </source>
</evidence>
<evidence type="ECO:0000259" key="5">
    <source>
        <dbReference type="Pfam" id="PF00149"/>
    </source>
</evidence>
<dbReference type="SUPFAM" id="SSF56300">
    <property type="entry name" value="Metallo-dependent phosphatases"/>
    <property type="match status" value="1"/>
</dbReference>
<keyword evidence="3" id="KW-0408">Iron</keyword>
<gene>
    <name evidence="6" type="primary">cpdA</name>
    <name evidence="6" type="ORF">NCTC10359_01722</name>
</gene>
<feature type="domain" description="Calcineurin-like phosphoesterase" evidence="5">
    <location>
        <begin position="15"/>
        <end position="212"/>
    </location>
</feature>
<dbReference type="InterPro" id="IPR050884">
    <property type="entry name" value="CNP_phosphodiesterase-III"/>
</dbReference>
<dbReference type="EMBL" id="UGQU01000002">
    <property type="protein sequence ID" value="STZ63298.1"/>
    <property type="molecule type" value="Genomic_DNA"/>
</dbReference>
<evidence type="ECO:0000256" key="1">
    <source>
        <dbReference type="ARBA" id="ARBA00022723"/>
    </source>
</evidence>
<proteinExistence type="inferred from homology"/>
<dbReference type="Pfam" id="PF00149">
    <property type="entry name" value="Metallophos"/>
    <property type="match status" value="1"/>
</dbReference>
<evidence type="ECO:0000313" key="6">
    <source>
        <dbReference type="EMBL" id="STZ63298.1"/>
    </source>
</evidence>
<dbReference type="InterPro" id="IPR004843">
    <property type="entry name" value="Calcineurin-like_PHP"/>
</dbReference>
<comment type="similarity">
    <text evidence="4">Belongs to the cyclic nucleotide phosphodiesterase class-III family.</text>
</comment>
<dbReference type="PANTHER" id="PTHR42988:SF2">
    <property type="entry name" value="CYCLIC NUCLEOTIDE PHOSPHODIESTERASE CBUA0032-RELATED"/>
    <property type="match status" value="1"/>
</dbReference>
<evidence type="ECO:0000256" key="2">
    <source>
        <dbReference type="ARBA" id="ARBA00022801"/>
    </source>
</evidence>
<keyword evidence="1" id="KW-0479">Metal-binding</keyword>
<evidence type="ECO:0000313" key="7">
    <source>
        <dbReference type="Proteomes" id="UP000254437"/>
    </source>
</evidence>
<dbReference type="RefSeq" id="WP_115007376.1">
    <property type="nucleotide sequence ID" value="NZ_UGQU01000002.1"/>
</dbReference>
<keyword evidence="2 6" id="KW-0378">Hydrolase</keyword>
<dbReference type="GO" id="GO:0046872">
    <property type="term" value="F:metal ion binding"/>
    <property type="evidence" value="ECO:0007669"/>
    <property type="project" value="UniProtKB-KW"/>
</dbReference>
<dbReference type="GO" id="GO:0004114">
    <property type="term" value="F:3',5'-cyclic-nucleotide phosphodiesterase activity"/>
    <property type="evidence" value="ECO:0007669"/>
    <property type="project" value="UniProtKB-EC"/>
</dbReference>
<dbReference type="STRING" id="477.A9309_06710"/>